<dbReference type="GeneID" id="9802768"/>
<reference evidence="2" key="1">
    <citation type="submission" date="2007-07" db="EMBL/GenBank/DDBJ databases">
        <title>PCAP assembly of the Caenorhabditis remanei genome.</title>
        <authorList>
            <consortium name="The Caenorhabditis remanei Sequencing Consortium"/>
            <person name="Wilson R.K."/>
        </authorList>
    </citation>
    <scope>NUCLEOTIDE SEQUENCE [LARGE SCALE GENOMIC DNA]</scope>
    <source>
        <strain evidence="2">PB4641</strain>
    </source>
</reference>
<dbReference type="OrthoDB" id="5784075at2759"/>
<evidence type="ECO:0000313" key="3">
    <source>
        <dbReference type="Proteomes" id="UP000008281"/>
    </source>
</evidence>
<dbReference type="KEGG" id="crq:GCK72_010211"/>
<sequence length="328" mass="39571">MNDVYRVWEDAYLEKNLTITRDTNPQYTYVANYLWFFFVEDKTFHIVACFKETPEIEYHASVKIWFKDEHFCHYERTEIFSFNEKKGDEYEIVDLDWESIEVTFRVNKLHGDVYIGPSENESVDQNGIIVVIGDQKVFLNMETIILQSEVLYDAFNRNEDVTLKLSEVDPAVFFEMLRVLNPPHKRISRFYFTELLLLGCRFRMIRLLNRLDEFSKTSEYDKNWITKVAWKKIQRVLREDPSFTIQIIENFRMKKREEKPVRKVKIRDPEILSVHQFSKKPEKYSCIESFCDYCGNHKTSIIYTLLAFLFFENIILLMWFLCIYKESH</sequence>
<evidence type="ECO:0000256" key="1">
    <source>
        <dbReference type="SAM" id="Phobius"/>
    </source>
</evidence>
<keyword evidence="3" id="KW-1185">Reference proteome</keyword>
<keyword evidence="1" id="KW-0472">Membrane</keyword>
<keyword evidence="1" id="KW-1133">Transmembrane helix</keyword>
<dbReference type="RefSeq" id="XP_003104060.2">
    <property type="nucleotide sequence ID" value="XM_003104012.2"/>
</dbReference>
<feature type="transmembrane region" description="Helical" evidence="1">
    <location>
        <begin position="301"/>
        <end position="324"/>
    </location>
</feature>
<name>E3MI58_CAERE</name>
<evidence type="ECO:0000313" key="2">
    <source>
        <dbReference type="EMBL" id="EFP02321.1"/>
    </source>
</evidence>
<dbReference type="HOGENOM" id="CLU_074193_0_0_1"/>
<dbReference type="EMBL" id="DS268447">
    <property type="protein sequence ID" value="EFP02321.1"/>
    <property type="molecule type" value="Genomic_DNA"/>
</dbReference>
<dbReference type="AlphaFoldDB" id="E3MI58"/>
<protein>
    <recommendedName>
        <fullName evidence="4">BTB domain-containing protein</fullName>
    </recommendedName>
</protein>
<evidence type="ECO:0008006" key="4">
    <source>
        <dbReference type="Google" id="ProtNLM"/>
    </source>
</evidence>
<dbReference type="CTD" id="9802768"/>
<dbReference type="eggNOG" id="ENOG502TFVF">
    <property type="taxonomic scope" value="Eukaryota"/>
</dbReference>
<proteinExistence type="predicted"/>
<dbReference type="STRING" id="31234.E3MI58"/>
<dbReference type="OMA" id="VANYLWF"/>
<accession>E3MI58</accession>
<dbReference type="FunCoup" id="E3MI58">
    <property type="interactions" value="1080"/>
</dbReference>
<gene>
    <name evidence="2" type="ORF">CRE_00998</name>
</gene>
<dbReference type="InParanoid" id="E3MI58"/>
<organism evidence="3">
    <name type="scientific">Caenorhabditis remanei</name>
    <name type="common">Caenorhabditis vulgaris</name>
    <dbReference type="NCBI Taxonomy" id="31234"/>
    <lineage>
        <taxon>Eukaryota</taxon>
        <taxon>Metazoa</taxon>
        <taxon>Ecdysozoa</taxon>
        <taxon>Nematoda</taxon>
        <taxon>Chromadorea</taxon>
        <taxon>Rhabditida</taxon>
        <taxon>Rhabditina</taxon>
        <taxon>Rhabditomorpha</taxon>
        <taxon>Rhabditoidea</taxon>
        <taxon>Rhabditidae</taxon>
        <taxon>Peloderinae</taxon>
        <taxon>Caenorhabditis</taxon>
    </lineage>
</organism>
<dbReference type="Proteomes" id="UP000008281">
    <property type="component" value="Unassembled WGS sequence"/>
</dbReference>
<keyword evidence="1" id="KW-0812">Transmembrane</keyword>